<feature type="domain" description="HAT C-terminal dimerisation" evidence="2">
    <location>
        <begin position="183"/>
        <end position="208"/>
    </location>
</feature>
<comment type="caution">
    <text evidence="3">The sequence shown here is derived from an EMBL/GenBank/DDBJ whole genome shotgun (WGS) entry which is preliminary data.</text>
</comment>
<evidence type="ECO:0000259" key="2">
    <source>
        <dbReference type="Pfam" id="PF05699"/>
    </source>
</evidence>
<dbReference type="Pfam" id="PF05699">
    <property type="entry name" value="Dimer_Tnp_hAT"/>
    <property type="match status" value="1"/>
</dbReference>
<keyword evidence="4" id="KW-1185">Reference proteome</keyword>
<dbReference type="Proteomes" id="UP000247702">
    <property type="component" value="Unassembled WGS sequence"/>
</dbReference>
<accession>A0A2Z6RMG2</accession>
<evidence type="ECO:0000313" key="4">
    <source>
        <dbReference type="Proteomes" id="UP000247702"/>
    </source>
</evidence>
<dbReference type="EMBL" id="BEXD01002316">
    <property type="protein sequence ID" value="GBB97831.1"/>
    <property type="molecule type" value="Genomic_DNA"/>
</dbReference>
<dbReference type="InterPro" id="IPR008906">
    <property type="entry name" value="HATC_C_dom"/>
</dbReference>
<organism evidence="3 4">
    <name type="scientific">Rhizophagus clarus</name>
    <dbReference type="NCBI Taxonomy" id="94130"/>
    <lineage>
        <taxon>Eukaryota</taxon>
        <taxon>Fungi</taxon>
        <taxon>Fungi incertae sedis</taxon>
        <taxon>Mucoromycota</taxon>
        <taxon>Glomeromycotina</taxon>
        <taxon>Glomeromycetes</taxon>
        <taxon>Glomerales</taxon>
        <taxon>Glomeraceae</taxon>
        <taxon>Rhizophagus</taxon>
    </lineage>
</organism>
<proteinExistence type="predicted"/>
<reference evidence="3 4" key="1">
    <citation type="submission" date="2017-11" db="EMBL/GenBank/DDBJ databases">
        <title>The genome of Rhizophagus clarus HR1 reveals common genetic basis of auxotrophy among arbuscular mycorrhizal fungi.</title>
        <authorList>
            <person name="Kobayashi Y."/>
        </authorList>
    </citation>
    <scope>NUCLEOTIDE SEQUENCE [LARGE SCALE GENOMIC DNA]</scope>
    <source>
        <strain evidence="3 4">HR1</strain>
    </source>
</reference>
<dbReference type="InterPro" id="IPR012337">
    <property type="entry name" value="RNaseH-like_sf"/>
</dbReference>
<feature type="region of interest" description="Disordered" evidence="1">
    <location>
        <begin position="42"/>
        <end position="64"/>
    </location>
</feature>
<feature type="region of interest" description="Disordered" evidence="1">
    <location>
        <begin position="70"/>
        <end position="89"/>
    </location>
</feature>
<gene>
    <name evidence="3" type="ORF">RclHR1_30820002</name>
</gene>
<sequence length="208" mass="24085">MVHPYMCMLKQMFAPRANENETIESYLELIYRLLILDNEEENAEEDIDDSSSAVSSDDDIPTAGNQHWQYMHQRQSQGQGRGQSQGRGRGHGRGCGCGCVYPRMKSFLFVEDSHREEQKTQAESLLSNLYTQLKHDLELPEEVRSPILDDDDDIFERMYASNQQLTQTGNDNNEIMCYLRCLDEPKSTDPLVWWRDHRSSYPILSKLA</sequence>
<protein>
    <recommendedName>
        <fullName evidence="2">HAT C-terminal dimerisation domain-containing protein</fullName>
    </recommendedName>
</protein>
<name>A0A2Z6RMG2_9GLOM</name>
<dbReference type="SUPFAM" id="SSF53098">
    <property type="entry name" value="Ribonuclease H-like"/>
    <property type="match status" value="1"/>
</dbReference>
<dbReference type="AlphaFoldDB" id="A0A2Z6RMG2"/>
<evidence type="ECO:0000313" key="3">
    <source>
        <dbReference type="EMBL" id="GBB97831.1"/>
    </source>
</evidence>
<dbReference type="GO" id="GO:0046983">
    <property type="term" value="F:protein dimerization activity"/>
    <property type="evidence" value="ECO:0007669"/>
    <property type="project" value="InterPro"/>
</dbReference>
<evidence type="ECO:0000256" key="1">
    <source>
        <dbReference type="SAM" id="MobiDB-lite"/>
    </source>
</evidence>